<proteinExistence type="predicted"/>
<comment type="caution">
    <text evidence="1">The sequence shown here is derived from an EMBL/GenBank/DDBJ whole genome shotgun (WGS) entry which is preliminary data.</text>
</comment>
<gene>
    <name evidence="1" type="ORF">QQ008_29915</name>
</gene>
<organism evidence="1 2">
    <name type="scientific">Splendidivirga corallicola</name>
    <dbReference type="NCBI Taxonomy" id="3051826"/>
    <lineage>
        <taxon>Bacteria</taxon>
        <taxon>Pseudomonadati</taxon>
        <taxon>Bacteroidota</taxon>
        <taxon>Cytophagia</taxon>
        <taxon>Cytophagales</taxon>
        <taxon>Splendidivirgaceae</taxon>
        <taxon>Splendidivirga</taxon>
    </lineage>
</organism>
<accession>A0ABT8L1D3</accession>
<dbReference type="Proteomes" id="UP001172082">
    <property type="component" value="Unassembled WGS sequence"/>
</dbReference>
<protein>
    <submittedName>
        <fullName evidence="1">Uncharacterized protein</fullName>
    </submittedName>
</protein>
<dbReference type="EMBL" id="JAUJEA010000022">
    <property type="protein sequence ID" value="MDN5205638.1"/>
    <property type="molecule type" value="Genomic_DNA"/>
</dbReference>
<sequence length="60" mass="6354">GMIMTGDGNGDFQSLMPFESGLHITGEVREAGKIVLAGQQQHGIVLAINGGRPKFLTTEK</sequence>
<dbReference type="RefSeq" id="WP_346755659.1">
    <property type="nucleotide sequence ID" value="NZ_JAUJEA010000022.1"/>
</dbReference>
<name>A0ABT8L1D3_9BACT</name>
<reference evidence="1" key="1">
    <citation type="submission" date="2023-06" db="EMBL/GenBank/DDBJ databases">
        <title>Genomic of Parafulvivirga corallium.</title>
        <authorList>
            <person name="Wang G."/>
        </authorList>
    </citation>
    <scope>NUCLEOTIDE SEQUENCE</scope>
    <source>
        <strain evidence="1">BMA10</strain>
    </source>
</reference>
<keyword evidence="2" id="KW-1185">Reference proteome</keyword>
<evidence type="ECO:0000313" key="1">
    <source>
        <dbReference type="EMBL" id="MDN5205638.1"/>
    </source>
</evidence>
<feature type="non-terminal residue" evidence="1">
    <location>
        <position position="1"/>
    </location>
</feature>
<evidence type="ECO:0000313" key="2">
    <source>
        <dbReference type="Proteomes" id="UP001172082"/>
    </source>
</evidence>